<accession>A0A081LEL9</accession>
<dbReference type="Pfam" id="PF00535">
    <property type="entry name" value="Glycos_transf_2"/>
    <property type="match status" value="1"/>
</dbReference>
<sequence>MNNQPLVSIITPAYNAERYLTDTVHSVLAQTYSNWELIIADDCSTDGTRKRLGELSQADDRINVIYLEKNGGAAIARNTAIKQAKGRFIAFLDSDDKWKETKLEKQVDFMLANDYAFTFTAYDIIAENGEPLQKTVTAPARLNYNEALKNTIIGCLTVMIDLQQVGHVEMPNIRTRQDLATWLSILKRGFTAYGMSEPLSEYRIVGNSISSNKWKAAKKTWFVYREIEQLHFVKASWCFMHYATNAVKKRL</sequence>
<dbReference type="Gene3D" id="3.90.550.10">
    <property type="entry name" value="Spore Coat Polysaccharide Biosynthesis Protein SpsA, Chain A"/>
    <property type="match status" value="1"/>
</dbReference>
<dbReference type="InterPro" id="IPR001173">
    <property type="entry name" value="Glyco_trans_2-like"/>
</dbReference>
<dbReference type="FunFam" id="3.90.550.10:FF:000130">
    <property type="entry name" value="Family 2 glycosyl transferase"/>
    <property type="match status" value="1"/>
</dbReference>
<dbReference type="GO" id="GO:0016758">
    <property type="term" value="F:hexosyltransferase activity"/>
    <property type="evidence" value="ECO:0007669"/>
    <property type="project" value="UniProtKB-ARBA"/>
</dbReference>
<dbReference type="eggNOG" id="COG1215">
    <property type="taxonomic scope" value="Bacteria"/>
</dbReference>
<dbReference type="Proteomes" id="UP000028091">
    <property type="component" value="Unassembled WGS sequence"/>
</dbReference>
<keyword evidence="4" id="KW-1185">Reference proteome</keyword>
<dbReference type="PANTHER" id="PTHR22916:SF3">
    <property type="entry name" value="UDP-GLCNAC:BETAGAL BETA-1,3-N-ACETYLGLUCOSAMINYLTRANSFERASE-LIKE PROTEIN 1"/>
    <property type="match status" value="1"/>
</dbReference>
<organism evidence="3 4">
    <name type="scientific">Bacillus zhangzhouensis</name>
    <dbReference type="NCBI Taxonomy" id="1178540"/>
    <lineage>
        <taxon>Bacteria</taxon>
        <taxon>Bacillati</taxon>
        <taxon>Bacillota</taxon>
        <taxon>Bacilli</taxon>
        <taxon>Bacillales</taxon>
        <taxon>Bacillaceae</taxon>
        <taxon>Bacillus</taxon>
    </lineage>
</organism>
<proteinExistence type="inferred from homology"/>
<evidence type="ECO:0000313" key="3">
    <source>
        <dbReference type="EMBL" id="KEP27695.1"/>
    </source>
</evidence>
<comment type="caution">
    <text evidence="3">The sequence shown here is derived from an EMBL/GenBank/DDBJ whole genome shotgun (WGS) entry which is preliminary data.</text>
</comment>
<dbReference type="AlphaFoldDB" id="A0A081LEL9"/>
<dbReference type="OrthoDB" id="9785185at2"/>
<dbReference type="EMBL" id="JOTP01000003">
    <property type="protein sequence ID" value="KEP27695.1"/>
    <property type="molecule type" value="Genomic_DNA"/>
</dbReference>
<gene>
    <name evidence="3" type="ORF">BA70_11250</name>
</gene>
<reference evidence="3 4" key="1">
    <citation type="submission" date="2012-09" db="EMBL/GenBank/DDBJ databases">
        <title>Genome Sequence of Bacillus sp. DW5-4.</title>
        <authorList>
            <person name="Lai Q."/>
            <person name="Liu Y."/>
            <person name="Shao Z."/>
        </authorList>
    </citation>
    <scope>NUCLEOTIDE SEQUENCE [LARGE SCALE GENOMIC DNA]</scope>
    <source>
        <strain evidence="3 4">DW5-4</strain>
    </source>
</reference>
<evidence type="ECO:0000256" key="1">
    <source>
        <dbReference type="ARBA" id="ARBA00006739"/>
    </source>
</evidence>
<name>A0A081LEL9_9BACI</name>
<dbReference type="PANTHER" id="PTHR22916">
    <property type="entry name" value="GLYCOSYLTRANSFERASE"/>
    <property type="match status" value="1"/>
</dbReference>
<dbReference type="RefSeq" id="WP_034318576.1">
    <property type="nucleotide sequence ID" value="NZ_JAVIKA010000001.1"/>
</dbReference>
<evidence type="ECO:0000313" key="4">
    <source>
        <dbReference type="Proteomes" id="UP000028091"/>
    </source>
</evidence>
<dbReference type="CDD" id="cd00761">
    <property type="entry name" value="Glyco_tranf_GTA_type"/>
    <property type="match status" value="1"/>
</dbReference>
<protein>
    <submittedName>
        <fullName evidence="3">Glycosyl transferase</fullName>
    </submittedName>
</protein>
<dbReference type="SUPFAM" id="SSF53448">
    <property type="entry name" value="Nucleotide-diphospho-sugar transferases"/>
    <property type="match status" value="1"/>
</dbReference>
<dbReference type="InterPro" id="IPR029044">
    <property type="entry name" value="Nucleotide-diphossugar_trans"/>
</dbReference>
<keyword evidence="3" id="KW-0808">Transferase</keyword>
<dbReference type="NCBIfam" id="NF047683">
    <property type="entry name" value="TeichurnBiosyTuaG"/>
    <property type="match status" value="1"/>
</dbReference>
<feature type="domain" description="Glycosyltransferase 2-like" evidence="2">
    <location>
        <begin position="8"/>
        <end position="134"/>
    </location>
</feature>
<evidence type="ECO:0000259" key="2">
    <source>
        <dbReference type="Pfam" id="PF00535"/>
    </source>
</evidence>
<comment type="similarity">
    <text evidence="1">Belongs to the glycosyltransferase 2 family.</text>
</comment>